<keyword evidence="2" id="KW-1185">Reference proteome</keyword>
<evidence type="ECO:0000313" key="2">
    <source>
        <dbReference type="Proteomes" id="UP000028999"/>
    </source>
</evidence>
<evidence type="ECO:0000313" key="1">
    <source>
        <dbReference type="EMBL" id="CDY38891.1"/>
    </source>
</evidence>
<gene>
    <name evidence="1" type="primary">BnaA03g12880D</name>
    <name evidence="1" type="ORF">GSBRNA2T00066738001</name>
</gene>
<reference evidence="1 2" key="1">
    <citation type="journal article" date="2014" name="Science">
        <title>Plant genetics. Early allopolyploid evolution in the post-Neolithic Brassica napus oilseed genome.</title>
        <authorList>
            <person name="Chalhoub B."/>
            <person name="Denoeud F."/>
            <person name="Liu S."/>
            <person name="Parkin I.A."/>
            <person name="Tang H."/>
            <person name="Wang X."/>
            <person name="Chiquet J."/>
            <person name="Belcram H."/>
            <person name="Tong C."/>
            <person name="Samans B."/>
            <person name="Correa M."/>
            <person name="Da Silva C."/>
            <person name="Just J."/>
            <person name="Falentin C."/>
            <person name="Koh C.S."/>
            <person name="Le Clainche I."/>
            <person name="Bernard M."/>
            <person name="Bento P."/>
            <person name="Noel B."/>
            <person name="Labadie K."/>
            <person name="Alberti A."/>
            <person name="Charles M."/>
            <person name="Arnaud D."/>
            <person name="Guo H."/>
            <person name="Daviaud C."/>
            <person name="Alamery S."/>
            <person name="Jabbari K."/>
            <person name="Zhao M."/>
            <person name="Edger P.P."/>
            <person name="Chelaifa H."/>
            <person name="Tack D."/>
            <person name="Lassalle G."/>
            <person name="Mestiri I."/>
            <person name="Schnel N."/>
            <person name="Le Paslier M.C."/>
            <person name="Fan G."/>
            <person name="Renault V."/>
            <person name="Bayer P.E."/>
            <person name="Golicz A.A."/>
            <person name="Manoli S."/>
            <person name="Lee T.H."/>
            <person name="Thi V.H."/>
            <person name="Chalabi S."/>
            <person name="Hu Q."/>
            <person name="Fan C."/>
            <person name="Tollenaere R."/>
            <person name="Lu Y."/>
            <person name="Battail C."/>
            <person name="Shen J."/>
            <person name="Sidebottom C.H."/>
            <person name="Wang X."/>
            <person name="Canaguier A."/>
            <person name="Chauveau A."/>
            <person name="Berard A."/>
            <person name="Deniot G."/>
            <person name="Guan M."/>
            <person name="Liu Z."/>
            <person name="Sun F."/>
            <person name="Lim Y.P."/>
            <person name="Lyons E."/>
            <person name="Town C.D."/>
            <person name="Bancroft I."/>
            <person name="Wang X."/>
            <person name="Meng J."/>
            <person name="Ma J."/>
            <person name="Pires J.C."/>
            <person name="King G.J."/>
            <person name="Brunel D."/>
            <person name="Delourme R."/>
            <person name="Renard M."/>
            <person name="Aury J.M."/>
            <person name="Adams K.L."/>
            <person name="Batley J."/>
            <person name="Snowdon R.J."/>
            <person name="Tost J."/>
            <person name="Edwards D."/>
            <person name="Zhou Y."/>
            <person name="Hua W."/>
            <person name="Sharpe A.G."/>
            <person name="Paterson A.H."/>
            <person name="Guan C."/>
            <person name="Wincker P."/>
        </authorList>
    </citation>
    <scope>NUCLEOTIDE SEQUENCE [LARGE SCALE GENOMIC DNA]</scope>
    <source>
        <strain evidence="2">cv. Darmor-bzh</strain>
    </source>
</reference>
<dbReference type="EMBL" id="LK032434">
    <property type="protein sequence ID" value="CDY38891.1"/>
    <property type="molecule type" value="Genomic_DNA"/>
</dbReference>
<accession>A0A078HMQ7</accession>
<organism evidence="1 2">
    <name type="scientific">Brassica napus</name>
    <name type="common">Rape</name>
    <dbReference type="NCBI Taxonomy" id="3708"/>
    <lineage>
        <taxon>Eukaryota</taxon>
        <taxon>Viridiplantae</taxon>
        <taxon>Streptophyta</taxon>
        <taxon>Embryophyta</taxon>
        <taxon>Tracheophyta</taxon>
        <taxon>Spermatophyta</taxon>
        <taxon>Magnoliopsida</taxon>
        <taxon>eudicotyledons</taxon>
        <taxon>Gunneridae</taxon>
        <taxon>Pentapetalae</taxon>
        <taxon>rosids</taxon>
        <taxon>malvids</taxon>
        <taxon>Brassicales</taxon>
        <taxon>Brassicaceae</taxon>
        <taxon>Brassiceae</taxon>
        <taxon>Brassica</taxon>
    </lineage>
</organism>
<name>A0A078HMQ7_BRANA</name>
<dbReference type="PaxDb" id="3708-A0A078HMQ7"/>
<proteinExistence type="predicted"/>
<protein>
    <submittedName>
        <fullName evidence="1">BnaA03g12880D protein</fullName>
    </submittedName>
</protein>
<dbReference type="AlphaFoldDB" id="A0A078HMQ7"/>
<sequence>MEGTLNVCLFPVVGESLLFDIRKA</sequence>
<dbReference type="Proteomes" id="UP000028999">
    <property type="component" value="Unassembled WGS sequence"/>
</dbReference>
<dbReference type="Gramene" id="CDY38891">
    <property type="protein sequence ID" value="CDY38891"/>
    <property type="gene ID" value="GSBRNA2T00066738001"/>
</dbReference>